<protein>
    <submittedName>
        <fullName evidence="2">Putative membrane protein</fullName>
    </submittedName>
</protein>
<dbReference type="EMBL" id="QLMJ01000003">
    <property type="protein sequence ID" value="RAK40639.1"/>
    <property type="molecule type" value="Genomic_DNA"/>
</dbReference>
<gene>
    <name evidence="2" type="ORF">B0I29_103679</name>
</gene>
<dbReference type="PANTHER" id="PTHR38593:SF1">
    <property type="entry name" value="BLR2558 PROTEIN"/>
    <property type="match status" value="1"/>
</dbReference>
<sequence length="186" mass="20288">MKGPLLTGRPFYYAIMPLRRFFAILSSIVLIGLASPAQARPITPDADFLIAAHQGNLTQIKLGKIAKHQGTTDSVRTIARDLAAYHRKLDVAVRTTATRLDVKLPAEPNSEQRTLIQQHESTSGAAFDTLFLGSQLIAHERAIKLALVVIDTGAEPKITRLAAKALPIVQSHQQVLVEAQQKLTGR</sequence>
<keyword evidence="3" id="KW-1185">Reference proteome</keyword>
<accession>A0A327ZJK3</accession>
<feature type="domain" description="DUF4142" evidence="1">
    <location>
        <begin position="45"/>
        <end position="174"/>
    </location>
</feature>
<evidence type="ECO:0000259" key="1">
    <source>
        <dbReference type="Pfam" id="PF13628"/>
    </source>
</evidence>
<name>A0A327ZJK3_9ACTN</name>
<dbReference type="AlphaFoldDB" id="A0A327ZJK3"/>
<reference evidence="2 3" key="1">
    <citation type="submission" date="2018-06" db="EMBL/GenBank/DDBJ databases">
        <title>Genomic Encyclopedia of Type Strains, Phase III (KMG-III): the genomes of soil and plant-associated and newly described type strains.</title>
        <authorList>
            <person name="Whitman W."/>
        </authorList>
    </citation>
    <scope>NUCLEOTIDE SEQUENCE [LARGE SCALE GENOMIC DNA]</scope>
    <source>
        <strain evidence="2 3">CGMCC 4.7090</strain>
    </source>
</reference>
<evidence type="ECO:0000313" key="3">
    <source>
        <dbReference type="Proteomes" id="UP000249341"/>
    </source>
</evidence>
<comment type="caution">
    <text evidence="2">The sequence shown here is derived from an EMBL/GenBank/DDBJ whole genome shotgun (WGS) entry which is preliminary data.</text>
</comment>
<dbReference type="InterPro" id="IPR012347">
    <property type="entry name" value="Ferritin-like"/>
</dbReference>
<dbReference type="InterPro" id="IPR025419">
    <property type="entry name" value="DUF4142"/>
</dbReference>
<dbReference type="Proteomes" id="UP000249341">
    <property type="component" value="Unassembled WGS sequence"/>
</dbReference>
<dbReference type="Gene3D" id="1.20.1260.10">
    <property type="match status" value="1"/>
</dbReference>
<dbReference type="PANTHER" id="PTHR38593">
    <property type="entry name" value="BLR2558 PROTEIN"/>
    <property type="match status" value="1"/>
</dbReference>
<proteinExistence type="predicted"/>
<dbReference type="Pfam" id="PF13628">
    <property type="entry name" value="DUF4142"/>
    <property type="match status" value="1"/>
</dbReference>
<organism evidence="2 3">
    <name type="scientific">Actinoplanes lutulentus</name>
    <dbReference type="NCBI Taxonomy" id="1287878"/>
    <lineage>
        <taxon>Bacteria</taxon>
        <taxon>Bacillati</taxon>
        <taxon>Actinomycetota</taxon>
        <taxon>Actinomycetes</taxon>
        <taxon>Micromonosporales</taxon>
        <taxon>Micromonosporaceae</taxon>
        <taxon>Actinoplanes</taxon>
    </lineage>
</organism>
<evidence type="ECO:0000313" key="2">
    <source>
        <dbReference type="EMBL" id="RAK40639.1"/>
    </source>
</evidence>